<evidence type="ECO:0000256" key="7">
    <source>
        <dbReference type="ARBA" id="ARBA00022679"/>
    </source>
</evidence>
<dbReference type="EMBL" id="SNYW01000007">
    <property type="protein sequence ID" value="TDQ83196.1"/>
    <property type="molecule type" value="Genomic_DNA"/>
</dbReference>
<dbReference type="SUPFAM" id="SSF53955">
    <property type="entry name" value="Lysozyme-like"/>
    <property type="match status" value="1"/>
</dbReference>
<dbReference type="GO" id="GO:0008955">
    <property type="term" value="F:peptidoglycan glycosyltransferase activity"/>
    <property type="evidence" value="ECO:0007669"/>
    <property type="project" value="UniProtKB-EC"/>
</dbReference>
<organism evidence="19 20">
    <name type="scientific">Dongia mobilis</name>
    <dbReference type="NCBI Taxonomy" id="578943"/>
    <lineage>
        <taxon>Bacteria</taxon>
        <taxon>Pseudomonadati</taxon>
        <taxon>Pseudomonadota</taxon>
        <taxon>Alphaproteobacteria</taxon>
        <taxon>Rhodospirillales</taxon>
        <taxon>Dongiaceae</taxon>
        <taxon>Dongia</taxon>
    </lineage>
</organism>
<feature type="domain" description="Glycosyl transferase family 51" evidence="18">
    <location>
        <begin position="74"/>
        <end position="246"/>
    </location>
</feature>
<dbReference type="Gene3D" id="1.10.3810.10">
    <property type="entry name" value="Biosynthetic peptidoglycan transglycosylase-like"/>
    <property type="match status" value="1"/>
</dbReference>
<dbReference type="NCBIfam" id="TIGR02074">
    <property type="entry name" value="PBP_1a_fam"/>
    <property type="match status" value="1"/>
</dbReference>
<dbReference type="GO" id="GO:0071555">
    <property type="term" value="P:cell wall organization"/>
    <property type="evidence" value="ECO:0007669"/>
    <property type="project" value="UniProtKB-KW"/>
</dbReference>
<dbReference type="UniPathway" id="UPA00219"/>
<dbReference type="GO" id="GO:0030288">
    <property type="term" value="C:outer membrane-bounded periplasmic space"/>
    <property type="evidence" value="ECO:0007669"/>
    <property type="project" value="TreeGrafter"/>
</dbReference>
<evidence type="ECO:0000256" key="12">
    <source>
        <dbReference type="ARBA" id="ARBA00023316"/>
    </source>
</evidence>
<keyword evidence="9" id="KW-0133">Cell shape</keyword>
<dbReference type="GO" id="GO:0009252">
    <property type="term" value="P:peptidoglycan biosynthetic process"/>
    <property type="evidence" value="ECO:0007669"/>
    <property type="project" value="UniProtKB-UniPathway"/>
</dbReference>
<keyword evidence="10" id="KW-0573">Peptidoglycan synthesis</keyword>
<comment type="caution">
    <text evidence="19">The sequence shown here is derived from an EMBL/GenBank/DDBJ whole genome shotgun (WGS) entry which is preliminary data.</text>
</comment>
<feature type="compositionally biased region" description="Gly residues" evidence="15">
    <location>
        <begin position="650"/>
        <end position="662"/>
    </location>
</feature>
<evidence type="ECO:0000256" key="5">
    <source>
        <dbReference type="ARBA" id="ARBA00022670"/>
    </source>
</evidence>
<dbReference type="AlphaFoldDB" id="A0A4R6WV78"/>
<evidence type="ECO:0000256" key="3">
    <source>
        <dbReference type="ARBA" id="ARBA00007739"/>
    </source>
</evidence>
<evidence type="ECO:0000256" key="2">
    <source>
        <dbReference type="ARBA" id="ARBA00007090"/>
    </source>
</evidence>
<feature type="region of interest" description="Disordered" evidence="15">
    <location>
        <begin position="627"/>
        <end position="681"/>
    </location>
</feature>
<dbReference type="PANTHER" id="PTHR32282">
    <property type="entry name" value="BINDING PROTEIN TRANSPEPTIDASE, PUTATIVE-RELATED"/>
    <property type="match status" value="1"/>
</dbReference>
<comment type="catalytic activity">
    <reaction evidence="13">
        <text>Preferential cleavage: (Ac)2-L-Lys-D-Ala-|-D-Ala. Also transpeptidation of peptidyl-alanyl moieties that are N-acyl substituents of D-alanine.</text>
        <dbReference type="EC" id="3.4.16.4"/>
    </reaction>
</comment>
<evidence type="ECO:0000256" key="14">
    <source>
        <dbReference type="ARBA" id="ARBA00049902"/>
    </source>
</evidence>
<evidence type="ECO:0000256" key="9">
    <source>
        <dbReference type="ARBA" id="ARBA00022960"/>
    </source>
</evidence>
<dbReference type="Proteomes" id="UP000295783">
    <property type="component" value="Unassembled WGS sequence"/>
</dbReference>
<dbReference type="GO" id="GO:0008658">
    <property type="term" value="F:penicillin binding"/>
    <property type="evidence" value="ECO:0007669"/>
    <property type="project" value="InterPro"/>
</dbReference>
<dbReference type="SUPFAM" id="SSF56601">
    <property type="entry name" value="beta-lactamase/transpeptidase-like"/>
    <property type="match status" value="1"/>
</dbReference>
<reference evidence="19 20" key="1">
    <citation type="submission" date="2019-03" db="EMBL/GenBank/DDBJ databases">
        <title>Genomic Encyclopedia of Type Strains, Phase III (KMG-III): the genomes of soil and plant-associated and newly described type strains.</title>
        <authorList>
            <person name="Whitman W."/>
        </authorList>
    </citation>
    <scope>NUCLEOTIDE SEQUENCE [LARGE SCALE GENOMIC DNA]</scope>
    <source>
        <strain evidence="19 20">CGMCC 1.7660</strain>
    </source>
</reference>
<keyword evidence="11" id="KW-0511">Multifunctional enzyme</keyword>
<proteinExistence type="inferred from homology"/>
<dbReference type="OrthoDB" id="9766909at2"/>
<keyword evidence="5" id="KW-0645">Protease</keyword>
<sequence length="681" mass="73264">MTQSDSQRASRPGRSWRWRFTVFTLKWGLVGAIWGGFVGLIFVAWCAYDLPDVSRLNEIKRRASVSLLASDGSLIASYGDLYGSAVALRDLPDYLPEAVIATEDRRFYDHFGIDLKGLARALYVNLREGRLVQGGSGITQQLAKNIFLTPERSLHRKGQEVLLALWLEQTFTKDQILELYLNRVYFGAGTYGVDAAARKYFGRPAAEVTLFEAAMLAGMLKAPSRYNPLNDRDLARDRARLVLQNMVDAGMIEADLAMAAATMTAPSVSTEAHGQIGAFYADWVLDQVSSFVGFTDADLVIETTLDPARQRMAEQHLARIIRESGPAQNASQAALVALHPDGAVAAMVGGVSYRQSQFNRATQAQRQPGSAFKAFVFAAAFDSGRFGPSSRMMDAPIRVGNWQPGNYNDKYFGDVDLREAFARSLNSVAVRLSEQIGLARVIDMAQRLGLTSPIGKDASIVLGTSEASLLEMTAAYTVFANQGRGVWPYGINRISTRSGEVLYQRSGSGPAQVVNGATVNAMLDVMGATVAWGTGRKAAIDRPAYGKTGTTQNFRDAWFIGLTADLVTGIWVGNDDNRAMDQVTGGSLPVGIWHDFMSDALAGTPPRDIPRPQGAIPVAAAAPVELVPAPASPPPEPDQSGFGALLDSILGGGSGGSSGAGGAPAEQQSAPTWRMQEDRPR</sequence>
<keyword evidence="16" id="KW-1133">Transmembrane helix</keyword>
<dbReference type="InterPro" id="IPR023346">
    <property type="entry name" value="Lysozyme-like_dom_sf"/>
</dbReference>
<dbReference type="Pfam" id="PF00905">
    <property type="entry name" value="Transpeptidase"/>
    <property type="match status" value="1"/>
</dbReference>
<keyword evidence="8" id="KW-0378">Hydrolase</keyword>
<evidence type="ECO:0000313" key="19">
    <source>
        <dbReference type="EMBL" id="TDQ83196.1"/>
    </source>
</evidence>
<dbReference type="InterPro" id="IPR001264">
    <property type="entry name" value="Glyco_trans_51"/>
</dbReference>
<keyword evidence="16" id="KW-0472">Membrane</keyword>
<comment type="similarity">
    <text evidence="2">In the C-terminal section; belongs to the transpeptidase family.</text>
</comment>
<keyword evidence="16" id="KW-0812">Transmembrane</keyword>
<dbReference type="InterPro" id="IPR001460">
    <property type="entry name" value="PCN-bd_Tpept"/>
</dbReference>
<evidence type="ECO:0000259" key="17">
    <source>
        <dbReference type="Pfam" id="PF00905"/>
    </source>
</evidence>
<dbReference type="Pfam" id="PF00912">
    <property type="entry name" value="Transgly"/>
    <property type="match status" value="1"/>
</dbReference>
<evidence type="ECO:0000256" key="8">
    <source>
        <dbReference type="ARBA" id="ARBA00022801"/>
    </source>
</evidence>
<evidence type="ECO:0000256" key="6">
    <source>
        <dbReference type="ARBA" id="ARBA00022676"/>
    </source>
</evidence>
<dbReference type="InterPro" id="IPR036950">
    <property type="entry name" value="PBP_transglycosylase"/>
</dbReference>
<comment type="pathway">
    <text evidence="1">Cell wall biogenesis; peptidoglycan biosynthesis.</text>
</comment>
<feature type="domain" description="Penicillin-binding protein transpeptidase" evidence="17">
    <location>
        <begin position="335"/>
        <end position="563"/>
    </location>
</feature>
<evidence type="ECO:0000256" key="15">
    <source>
        <dbReference type="SAM" id="MobiDB-lite"/>
    </source>
</evidence>
<keyword evidence="6" id="KW-0328">Glycosyltransferase</keyword>
<evidence type="ECO:0000256" key="11">
    <source>
        <dbReference type="ARBA" id="ARBA00023268"/>
    </source>
</evidence>
<dbReference type="InterPro" id="IPR012338">
    <property type="entry name" value="Beta-lactam/transpept-like"/>
</dbReference>
<keyword evidence="12" id="KW-0961">Cell wall biogenesis/degradation</keyword>
<evidence type="ECO:0000256" key="1">
    <source>
        <dbReference type="ARBA" id="ARBA00004752"/>
    </source>
</evidence>
<evidence type="ECO:0000256" key="16">
    <source>
        <dbReference type="SAM" id="Phobius"/>
    </source>
</evidence>
<protein>
    <submittedName>
        <fullName evidence="19">Penicillin-binding protein 1A</fullName>
    </submittedName>
</protein>
<dbReference type="GO" id="GO:0009002">
    <property type="term" value="F:serine-type D-Ala-D-Ala carboxypeptidase activity"/>
    <property type="evidence" value="ECO:0007669"/>
    <property type="project" value="UniProtKB-EC"/>
</dbReference>
<comment type="catalytic activity">
    <reaction evidence="14">
        <text>[GlcNAc-(1-&gt;4)-Mur2Ac(oyl-L-Ala-gamma-D-Glu-L-Lys-D-Ala-D-Ala)](n)-di-trans,octa-cis-undecaprenyl diphosphate + beta-D-GlcNAc-(1-&gt;4)-Mur2Ac(oyl-L-Ala-gamma-D-Glu-L-Lys-D-Ala-D-Ala)-di-trans,octa-cis-undecaprenyl diphosphate = [GlcNAc-(1-&gt;4)-Mur2Ac(oyl-L-Ala-gamma-D-Glu-L-Lys-D-Ala-D-Ala)](n+1)-di-trans,octa-cis-undecaprenyl diphosphate + di-trans,octa-cis-undecaprenyl diphosphate + H(+)</text>
        <dbReference type="Rhea" id="RHEA:23708"/>
        <dbReference type="Rhea" id="RHEA-COMP:9602"/>
        <dbReference type="Rhea" id="RHEA-COMP:9603"/>
        <dbReference type="ChEBI" id="CHEBI:15378"/>
        <dbReference type="ChEBI" id="CHEBI:58405"/>
        <dbReference type="ChEBI" id="CHEBI:60033"/>
        <dbReference type="ChEBI" id="CHEBI:78435"/>
        <dbReference type="EC" id="2.4.99.28"/>
    </reaction>
</comment>
<evidence type="ECO:0000256" key="4">
    <source>
        <dbReference type="ARBA" id="ARBA00022645"/>
    </source>
</evidence>
<gene>
    <name evidence="19" type="ORF">A8950_1482</name>
</gene>
<dbReference type="GO" id="GO:0008360">
    <property type="term" value="P:regulation of cell shape"/>
    <property type="evidence" value="ECO:0007669"/>
    <property type="project" value="UniProtKB-KW"/>
</dbReference>
<comment type="similarity">
    <text evidence="3">In the N-terminal section; belongs to the glycosyltransferase 51 family.</text>
</comment>
<evidence type="ECO:0000259" key="18">
    <source>
        <dbReference type="Pfam" id="PF00912"/>
    </source>
</evidence>
<feature type="transmembrane region" description="Helical" evidence="16">
    <location>
        <begin position="20"/>
        <end position="45"/>
    </location>
</feature>
<dbReference type="FunFam" id="1.10.3810.10:FF:000001">
    <property type="entry name" value="Penicillin-binding protein 1A"/>
    <property type="match status" value="1"/>
</dbReference>
<accession>A0A4R6WV78</accession>
<evidence type="ECO:0000256" key="13">
    <source>
        <dbReference type="ARBA" id="ARBA00034000"/>
    </source>
</evidence>
<keyword evidence="20" id="KW-1185">Reference proteome</keyword>
<keyword evidence="7" id="KW-0808">Transferase</keyword>
<dbReference type="PANTHER" id="PTHR32282:SF33">
    <property type="entry name" value="PEPTIDOGLYCAN GLYCOSYLTRANSFERASE"/>
    <property type="match status" value="1"/>
</dbReference>
<dbReference type="InterPro" id="IPR050396">
    <property type="entry name" value="Glycosyltr_51/Transpeptidase"/>
</dbReference>
<dbReference type="RefSeq" id="WP_133612973.1">
    <property type="nucleotide sequence ID" value="NZ_SNYW01000007.1"/>
</dbReference>
<name>A0A4R6WV78_9PROT</name>
<evidence type="ECO:0000256" key="10">
    <source>
        <dbReference type="ARBA" id="ARBA00022984"/>
    </source>
</evidence>
<evidence type="ECO:0000313" key="20">
    <source>
        <dbReference type="Proteomes" id="UP000295783"/>
    </source>
</evidence>
<dbReference type="GO" id="GO:0006508">
    <property type="term" value="P:proteolysis"/>
    <property type="evidence" value="ECO:0007669"/>
    <property type="project" value="UniProtKB-KW"/>
</dbReference>
<keyword evidence="4" id="KW-0121">Carboxypeptidase</keyword>
<dbReference type="Gene3D" id="3.40.710.10">
    <property type="entry name" value="DD-peptidase/beta-lactamase superfamily"/>
    <property type="match status" value="1"/>
</dbReference>